<dbReference type="EMBL" id="JAAWWB010000012">
    <property type="protein sequence ID" value="KAG6769984.1"/>
    <property type="molecule type" value="Genomic_DNA"/>
</dbReference>
<organism evidence="10 11">
    <name type="scientific">Populus tomentosa</name>
    <name type="common">Chinese white poplar</name>
    <dbReference type="NCBI Taxonomy" id="118781"/>
    <lineage>
        <taxon>Eukaryota</taxon>
        <taxon>Viridiplantae</taxon>
        <taxon>Streptophyta</taxon>
        <taxon>Embryophyta</taxon>
        <taxon>Tracheophyta</taxon>
        <taxon>Spermatophyta</taxon>
        <taxon>Magnoliopsida</taxon>
        <taxon>eudicotyledons</taxon>
        <taxon>Gunneridae</taxon>
        <taxon>Pentapetalae</taxon>
        <taxon>rosids</taxon>
        <taxon>fabids</taxon>
        <taxon>Malpighiales</taxon>
        <taxon>Salicaceae</taxon>
        <taxon>Saliceae</taxon>
        <taxon>Populus</taxon>
    </lineage>
</organism>
<accession>A0A8X8CYN8</accession>
<dbReference type="Pfam" id="PF07714">
    <property type="entry name" value="PK_Tyr_Ser-Thr"/>
    <property type="match status" value="1"/>
</dbReference>
<feature type="compositionally biased region" description="Polar residues" evidence="7">
    <location>
        <begin position="101"/>
        <end position="117"/>
    </location>
</feature>
<gene>
    <name evidence="10" type="ORF">POTOM_025651</name>
</gene>
<feature type="transmembrane region" description="Helical" evidence="8">
    <location>
        <begin position="653"/>
        <end position="676"/>
    </location>
</feature>
<feature type="region of interest" description="Disordered" evidence="7">
    <location>
        <begin position="256"/>
        <end position="347"/>
    </location>
</feature>
<evidence type="ECO:0000256" key="4">
    <source>
        <dbReference type="ARBA" id="ARBA00022777"/>
    </source>
</evidence>
<evidence type="ECO:0000256" key="1">
    <source>
        <dbReference type="ARBA" id="ARBA00022527"/>
    </source>
</evidence>
<keyword evidence="8" id="KW-1133">Transmembrane helix</keyword>
<keyword evidence="3 6" id="KW-0547">Nucleotide-binding</keyword>
<dbReference type="Proteomes" id="UP000886885">
    <property type="component" value="Chromosome 6D"/>
</dbReference>
<feature type="compositionally biased region" description="Low complexity" evidence="7">
    <location>
        <begin position="118"/>
        <end position="133"/>
    </location>
</feature>
<evidence type="ECO:0000313" key="10">
    <source>
        <dbReference type="EMBL" id="KAG6769984.1"/>
    </source>
</evidence>
<dbReference type="OrthoDB" id="1901798at2759"/>
<feature type="region of interest" description="Disordered" evidence="7">
    <location>
        <begin position="365"/>
        <end position="426"/>
    </location>
</feature>
<reference evidence="10" key="1">
    <citation type="journal article" date="2020" name="bioRxiv">
        <title>Hybrid origin of Populus tomentosa Carr. identified through genome sequencing and phylogenomic analysis.</title>
        <authorList>
            <person name="An X."/>
            <person name="Gao K."/>
            <person name="Chen Z."/>
            <person name="Li J."/>
            <person name="Yang X."/>
            <person name="Yang X."/>
            <person name="Zhou J."/>
            <person name="Guo T."/>
            <person name="Zhao T."/>
            <person name="Huang S."/>
            <person name="Miao D."/>
            <person name="Khan W.U."/>
            <person name="Rao P."/>
            <person name="Ye M."/>
            <person name="Lei B."/>
            <person name="Liao W."/>
            <person name="Wang J."/>
            <person name="Ji L."/>
            <person name="Li Y."/>
            <person name="Guo B."/>
            <person name="Mustafa N.S."/>
            <person name="Li S."/>
            <person name="Yun Q."/>
            <person name="Keller S.R."/>
            <person name="Mao J."/>
            <person name="Zhang R."/>
            <person name="Strauss S.H."/>
        </authorList>
    </citation>
    <scope>NUCLEOTIDE SEQUENCE</scope>
    <source>
        <strain evidence="10">GM15</strain>
        <tissue evidence="10">Leaf</tissue>
    </source>
</reference>
<feature type="compositionally biased region" description="Low complexity" evidence="7">
    <location>
        <begin position="227"/>
        <end position="237"/>
    </location>
</feature>
<feature type="binding site" evidence="6">
    <location>
        <position position="773"/>
    </location>
    <ligand>
        <name>ATP</name>
        <dbReference type="ChEBI" id="CHEBI:30616"/>
    </ligand>
</feature>
<keyword evidence="5 6" id="KW-0067">ATP-binding</keyword>
<dbReference type="PROSITE" id="PS00108">
    <property type="entry name" value="PROTEIN_KINASE_ST"/>
    <property type="match status" value="1"/>
</dbReference>
<evidence type="ECO:0000256" key="8">
    <source>
        <dbReference type="SAM" id="Phobius"/>
    </source>
</evidence>
<dbReference type="FunFam" id="3.30.200.20:FF:000146">
    <property type="entry name" value="receptor-like serine/threonine-protein kinase ALE2"/>
    <property type="match status" value="1"/>
</dbReference>
<feature type="region of interest" description="Disordered" evidence="7">
    <location>
        <begin position="79"/>
        <end position="151"/>
    </location>
</feature>
<keyword evidence="2" id="KW-0808">Transferase</keyword>
<dbReference type="CDD" id="cd14066">
    <property type="entry name" value="STKc_IRAK"/>
    <property type="match status" value="1"/>
</dbReference>
<dbReference type="GO" id="GO:0005524">
    <property type="term" value="F:ATP binding"/>
    <property type="evidence" value="ECO:0007669"/>
    <property type="project" value="UniProtKB-UniRule"/>
</dbReference>
<feature type="compositionally biased region" description="Polar residues" evidence="7">
    <location>
        <begin position="205"/>
        <end position="226"/>
    </location>
</feature>
<comment type="caution">
    <text evidence="10">The sequence shown here is derived from an EMBL/GenBank/DDBJ whole genome shotgun (WGS) entry which is preliminary data.</text>
</comment>
<sequence>MELSNSINTTLKFKKVPFTSAINAPLESNLPRGPCRLFEILVLDGMGLVMVPAILQLLLKLCAIGFVFTVQGSTGDKISPTPAIVSEIPPIGGTPGPQLQPFRSSAPSTESQTNGSHLPSPLALPPLTSAPVPQTITGLVPSHSPSPPVVTSPPLIFQGHVPSLAPSISVISPTYNTAPPPMLNQGHEPPKLPSAHRREAPVRQTPVSVSTAVPSGQSPENSTVSQSSAPKASSPSSPKKDIFFSGAPILKSIAPAVSPSRKSKQNRPAVPPIAPAARPSVPVVSPIGAMPQNSSATHPVMPGESPSTLSGPNVSHSSSSTPSIDHKKNGIPVSAQPNGTLPPFSHSPAKGPVIPLSFLPISRHRQYAPPPLSSPETNISPAPSPSPTALSGWTKMPVLSPEATPLGFSSRTPKMPPLPPLHTLPPPPPNEGTQICAYVLLFLYFKVCLCCPYNVPYRPKCNAYAHRFLNVMHVLIESADCSATVCTEPYTNTPPGSPCGCVLPMQVGLSVSVALYTFFPLVSELAQEIAAGVFMKQSQVHIIGANAASQQPEKTIILVDLVPLGERFDNTTAFLIYQRFWHKQVVINPSFFGDYEVLYVRYLGLPPSPPLAPSEIAIIDDGPYSGDDNNARTIKPLGVDVHRKHKNGLGGGVIAIIALSGFVALVLFSAVAWALLFRHRDRASQSERVLQPLPPSVVKPSGIAGSLVGSGLSSASLSFGSSIPAYAGSAKTFSTSDIERATNSFDASRILGEGGFGRVYSGVLEDGTRVAIKVLKRDDQQGGREFLAEVEMLSRLHHRNLVKLIGICTEERSRSLVYELIPNGSVESLLHGVDKGSASLDWDARIKIALGAARGLAYLHEDSSPCVIHRDFKSSNILLEHDFSPKVSDFGLARTALDEENQHISTRVMGTFGYVAPEYAMTGHLLVKSDVYSYGVVLLELLTGRKPVDMSQPPGQENLVTWARPLLTSKEGLKLIIDPSLGSDVPFDSVAKVAAIASMCVQPEVSNRPFMGEVVQALKLVSNECDEAKELDSRSSSQGLSIDMDAEVSAVSGQLRGSFQNHALVLNYDSEPDIERGLSVSDLLSTSVGYGREGCGSLRRCSSGPLRKVRGRELLRKMRLTGESLSERGTIFKMWPGSH</sequence>
<keyword evidence="4" id="KW-0418">Kinase</keyword>
<name>A0A8X8CYN8_POPTO</name>
<dbReference type="GO" id="GO:0004674">
    <property type="term" value="F:protein serine/threonine kinase activity"/>
    <property type="evidence" value="ECO:0007669"/>
    <property type="project" value="UniProtKB-KW"/>
</dbReference>
<keyword evidence="1" id="KW-0723">Serine/threonine-protein kinase</keyword>
<protein>
    <recommendedName>
        <fullName evidence="9">Protein kinase domain-containing protein</fullName>
    </recommendedName>
</protein>
<dbReference type="InterPro" id="IPR057597">
    <property type="entry name" value="ALE2_N"/>
</dbReference>
<feature type="compositionally biased region" description="Low complexity" evidence="7">
    <location>
        <begin position="275"/>
        <end position="287"/>
    </location>
</feature>
<keyword evidence="11" id="KW-1185">Reference proteome</keyword>
<evidence type="ECO:0000256" key="3">
    <source>
        <dbReference type="ARBA" id="ARBA00022741"/>
    </source>
</evidence>
<keyword evidence="8" id="KW-0472">Membrane</keyword>
<dbReference type="InterPro" id="IPR017441">
    <property type="entry name" value="Protein_kinase_ATP_BS"/>
</dbReference>
<feature type="region of interest" description="Disordered" evidence="7">
    <location>
        <begin position="176"/>
        <end position="243"/>
    </location>
</feature>
<evidence type="ECO:0000256" key="2">
    <source>
        <dbReference type="ARBA" id="ARBA00022679"/>
    </source>
</evidence>
<dbReference type="InterPro" id="IPR001245">
    <property type="entry name" value="Ser-Thr/Tyr_kinase_cat_dom"/>
</dbReference>
<evidence type="ECO:0000256" key="6">
    <source>
        <dbReference type="PROSITE-ProRule" id="PRU10141"/>
    </source>
</evidence>
<dbReference type="InterPro" id="IPR000719">
    <property type="entry name" value="Prot_kinase_dom"/>
</dbReference>
<keyword evidence="8" id="KW-0812">Transmembrane</keyword>
<dbReference type="PROSITE" id="PS00107">
    <property type="entry name" value="PROTEIN_KINASE_ATP"/>
    <property type="match status" value="1"/>
</dbReference>
<evidence type="ECO:0000313" key="11">
    <source>
        <dbReference type="Proteomes" id="UP000886885"/>
    </source>
</evidence>
<feature type="domain" description="Protein kinase" evidence="9">
    <location>
        <begin position="745"/>
        <end position="1021"/>
    </location>
</feature>
<evidence type="ECO:0000256" key="5">
    <source>
        <dbReference type="ARBA" id="ARBA00022840"/>
    </source>
</evidence>
<dbReference type="InterPro" id="IPR008271">
    <property type="entry name" value="Ser/Thr_kinase_AS"/>
</dbReference>
<evidence type="ECO:0000259" key="9">
    <source>
        <dbReference type="PROSITE" id="PS50011"/>
    </source>
</evidence>
<dbReference type="FunFam" id="1.10.510.10:FF:000051">
    <property type="entry name" value="Receptor-like serine/threonine-protein kinase ALE2"/>
    <property type="match status" value="1"/>
</dbReference>
<dbReference type="PANTHER" id="PTHR47989">
    <property type="entry name" value="OS01G0750732 PROTEIN"/>
    <property type="match status" value="1"/>
</dbReference>
<dbReference type="PANTHER" id="PTHR47989:SF9">
    <property type="entry name" value="PROTEIN KINASE SUPERFAMILY PROTEIN"/>
    <property type="match status" value="1"/>
</dbReference>
<feature type="compositionally biased region" description="Low complexity" evidence="7">
    <location>
        <begin position="310"/>
        <end position="323"/>
    </location>
</feature>
<feature type="compositionally biased region" description="Pro residues" evidence="7">
    <location>
        <begin position="414"/>
        <end position="426"/>
    </location>
</feature>
<dbReference type="Pfam" id="PF23180">
    <property type="entry name" value="ALE2_N"/>
    <property type="match status" value="1"/>
</dbReference>
<dbReference type="AlphaFoldDB" id="A0A8X8CYN8"/>
<dbReference type="PROSITE" id="PS50011">
    <property type="entry name" value="PROTEIN_KINASE_DOM"/>
    <property type="match status" value="1"/>
</dbReference>
<evidence type="ECO:0000256" key="7">
    <source>
        <dbReference type="SAM" id="MobiDB-lite"/>
    </source>
</evidence>
<proteinExistence type="predicted"/>